<dbReference type="EMBL" id="VSSQ01000085">
    <property type="protein sequence ID" value="MPL75050.1"/>
    <property type="molecule type" value="Genomic_DNA"/>
</dbReference>
<dbReference type="AlphaFoldDB" id="A0A644U801"/>
<name>A0A644U801_9ZZZZ</name>
<protein>
    <recommendedName>
        <fullName evidence="2">DUF4747 domain-containing protein</fullName>
    </recommendedName>
</protein>
<comment type="caution">
    <text evidence="1">The sequence shown here is derived from an EMBL/GenBank/DDBJ whole genome shotgun (WGS) entry which is preliminary data.</text>
</comment>
<dbReference type="InterPro" id="IPR031832">
    <property type="entry name" value="DUF4747"/>
</dbReference>
<proteinExistence type="predicted"/>
<evidence type="ECO:0000313" key="1">
    <source>
        <dbReference type="EMBL" id="MPL75050.1"/>
    </source>
</evidence>
<reference evidence="1" key="1">
    <citation type="submission" date="2019-08" db="EMBL/GenBank/DDBJ databases">
        <authorList>
            <person name="Kucharzyk K."/>
            <person name="Murdoch R.W."/>
            <person name="Higgins S."/>
            <person name="Loffler F."/>
        </authorList>
    </citation>
    <scope>NUCLEOTIDE SEQUENCE</scope>
</reference>
<organism evidence="1">
    <name type="scientific">bioreactor metagenome</name>
    <dbReference type="NCBI Taxonomy" id="1076179"/>
    <lineage>
        <taxon>unclassified sequences</taxon>
        <taxon>metagenomes</taxon>
        <taxon>ecological metagenomes</taxon>
    </lineage>
</organism>
<sequence>MALIYYAKLNINSVVFDIYSGKVKIHEILDKLYTKIDEETEFAKTTSFYIEEESELKEITELYCFSDIVKSLSPRKYISGKVVRRFPLHTEEFDEETRTSRKVVLQNNSVSINFYFDVDNEIISFCTRQKFGQNQFVEAFQGLVNQYMKDIDFEIIILQDSLNIREKLQKVYKITKIKSVFVPPNANEEHLRAMYDNSVKNMEDANVTKKTNIFETSKKSNKGINLQAKMIEDILGTEEAHKKYKNGYAKIEAEGEHEDGSRFHYSSEKDSPYITVIDDEIKNVIPEFILCSQNGINIYIANKMRIQIDV</sequence>
<dbReference type="Pfam" id="PF15931">
    <property type="entry name" value="DUF4747"/>
    <property type="match status" value="1"/>
</dbReference>
<accession>A0A644U801</accession>
<evidence type="ECO:0008006" key="2">
    <source>
        <dbReference type="Google" id="ProtNLM"/>
    </source>
</evidence>
<gene>
    <name evidence="1" type="ORF">SDC9_20871</name>
</gene>